<dbReference type="InterPro" id="IPR011076">
    <property type="entry name" value="Malate_synth_sf"/>
</dbReference>
<evidence type="ECO:0000256" key="3">
    <source>
        <dbReference type="ARBA" id="ARBA00022435"/>
    </source>
</evidence>
<sequence length="526" mass="57428">MTVQISGSPRPHGDRVLTPAALELLGRLHDELDGERRRLLGARVDLAARITDGADFDFDPATADVRSGSWTVAPPAPGLLDRRVEITGPTDRRMTINALNSGAKVWLADFEDASTPTWANLVDGQVNLYDAIRRQVDFESEAGKRYTLAEETATVVVRPRGLHLDEAHVRVGGEAVAGALFDFAVYVTANAAELLRRGSGPYFYLPKLESAAEARLWNRAFVLAQDFLQIPQGSIRATVLIETLPAAFQMEEILWELREHAAGLNAGRWDYMFSLIKYYRARGPRWVLPDRNTVTMTVPFMRAYTELLVQTCHRRGAHAIGGMSAFIPNRRLPEVNAAALEKVRADKRREAGDGFDGSWVAHPDLVPICREEFGAVLGDDPHQKHVVPTRDVAAADLLAVAETPGTITRAGLESNISVGFRYLESWLAGTGAVAIDNLMEDAATAEIARSQVWQWIHNRVGLEDGETVTSELVLGLLDAVRAESDSASADAARDLFAQVATDPAYVDFLTLAAYPSLVEPAAVGVS</sequence>
<comment type="caution">
    <text evidence="11">The sequence shown here is derived from an EMBL/GenBank/DDBJ whole genome shotgun (WGS) entry which is preliminary data.</text>
</comment>
<reference evidence="11 12" key="1">
    <citation type="submission" date="2024-09" db="EMBL/GenBank/DDBJ databases">
        <authorList>
            <person name="Sun Q."/>
            <person name="Mori K."/>
        </authorList>
    </citation>
    <scope>NUCLEOTIDE SEQUENCE [LARGE SCALE GENOMIC DNA]</scope>
    <source>
        <strain evidence="11 12">TISTR 1856</strain>
    </source>
</reference>
<proteinExistence type="inferred from homology"/>
<evidence type="ECO:0000313" key="11">
    <source>
        <dbReference type="EMBL" id="MFB9377955.1"/>
    </source>
</evidence>
<dbReference type="Pfam" id="PF20656">
    <property type="entry name" value="MS_N"/>
    <property type="match status" value="1"/>
</dbReference>
<dbReference type="Gene3D" id="3.20.20.360">
    <property type="entry name" value="Malate synthase, domain 3"/>
    <property type="match status" value="1"/>
</dbReference>
<dbReference type="InterPro" id="IPR001465">
    <property type="entry name" value="Malate_synthase_TIM"/>
</dbReference>
<dbReference type="InterPro" id="IPR048355">
    <property type="entry name" value="MS_C"/>
</dbReference>
<evidence type="ECO:0000256" key="2">
    <source>
        <dbReference type="ARBA" id="ARBA00012636"/>
    </source>
</evidence>
<dbReference type="InterPro" id="IPR046363">
    <property type="entry name" value="MS_N_TIM-barrel_dom"/>
</dbReference>
<dbReference type="Proteomes" id="UP001589748">
    <property type="component" value="Unassembled WGS sequence"/>
</dbReference>
<dbReference type="SUPFAM" id="SSF51645">
    <property type="entry name" value="Malate synthase G"/>
    <property type="match status" value="1"/>
</dbReference>
<dbReference type="PANTHER" id="PTHR42902:SF1">
    <property type="entry name" value="MALATE SYNTHASE 1-RELATED"/>
    <property type="match status" value="1"/>
</dbReference>
<dbReference type="InterPro" id="IPR044856">
    <property type="entry name" value="Malate_synth_C_sf"/>
</dbReference>
<comment type="similarity">
    <text evidence="1 7">Belongs to the malate synthase family.</text>
</comment>
<dbReference type="NCBIfam" id="TIGR01344">
    <property type="entry name" value="malate_syn_A"/>
    <property type="match status" value="1"/>
</dbReference>
<dbReference type="Gene3D" id="1.20.1220.12">
    <property type="entry name" value="Malate synthase, domain III"/>
    <property type="match status" value="1"/>
</dbReference>
<evidence type="ECO:0000259" key="8">
    <source>
        <dbReference type="Pfam" id="PF01274"/>
    </source>
</evidence>
<evidence type="ECO:0000256" key="5">
    <source>
        <dbReference type="ARBA" id="ARBA00022679"/>
    </source>
</evidence>
<feature type="domain" description="Malate synthase TIM barrel" evidence="8">
    <location>
        <begin position="154"/>
        <end position="399"/>
    </location>
</feature>
<keyword evidence="12" id="KW-1185">Reference proteome</keyword>
<dbReference type="PIRSF" id="PIRSF001363">
    <property type="entry name" value="Malate_synth"/>
    <property type="match status" value="1"/>
</dbReference>
<feature type="domain" description="Malate synthase C-terminal" evidence="10">
    <location>
        <begin position="407"/>
        <end position="516"/>
    </location>
</feature>
<dbReference type="PROSITE" id="PS00510">
    <property type="entry name" value="MALATE_SYNTHASE"/>
    <property type="match status" value="1"/>
</dbReference>
<evidence type="ECO:0000256" key="4">
    <source>
        <dbReference type="ARBA" id="ARBA00022532"/>
    </source>
</evidence>
<evidence type="ECO:0000256" key="6">
    <source>
        <dbReference type="ARBA" id="ARBA00047918"/>
    </source>
</evidence>
<dbReference type="RefSeq" id="WP_380137625.1">
    <property type="nucleotide sequence ID" value="NZ_JBHLUI010000008.1"/>
</dbReference>
<dbReference type="Pfam" id="PF20659">
    <property type="entry name" value="MS_C"/>
    <property type="match status" value="1"/>
</dbReference>
<evidence type="ECO:0000256" key="1">
    <source>
        <dbReference type="ARBA" id="ARBA00006394"/>
    </source>
</evidence>
<comment type="catalytic activity">
    <reaction evidence="6 7">
        <text>glyoxylate + acetyl-CoA + H2O = (S)-malate + CoA + H(+)</text>
        <dbReference type="Rhea" id="RHEA:18181"/>
        <dbReference type="ChEBI" id="CHEBI:15377"/>
        <dbReference type="ChEBI" id="CHEBI:15378"/>
        <dbReference type="ChEBI" id="CHEBI:15589"/>
        <dbReference type="ChEBI" id="CHEBI:36655"/>
        <dbReference type="ChEBI" id="CHEBI:57287"/>
        <dbReference type="ChEBI" id="CHEBI:57288"/>
        <dbReference type="EC" id="2.3.3.9"/>
    </reaction>
</comment>
<dbReference type="GO" id="GO:0004474">
    <property type="term" value="F:malate synthase activity"/>
    <property type="evidence" value="ECO:0007669"/>
    <property type="project" value="UniProtKB-EC"/>
</dbReference>
<protein>
    <recommendedName>
        <fullName evidence="2 7">Malate synthase</fullName>
        <ecNumber evidence="2 7">2.3.3.9</ecNumber>
    </recommendedName>
</protein>
<evidence type="ECO:0000313" key="12">
    <source>
        <dbReference type="Proteomes" id="UP001589748"/>
    </source>
</evidence>
<feature type="domain" description="Malate synthase N-terminal" evidence="9">
    <location>
        <begin position="4"/>
        <end position="63"/>
    </location>
</feature>
<keyword evidence="11" id="KW-0012">Acyltransferase</keyword>
<keyword evidence="3 7" id="KW-0329">Glyoxylate bypass</keyword>
<dbReference type="EC" id="2.3.3.9" evidence="2 7"/>
<gene>
    <name evidence="11" type="primary">aceB</name>
    <name evidence="11" type="ORF">ACFFVI_13365</name>
</gene>
<evidence type="ECO:0000256" key="7">
    <source>
        <dbReference type="RuleBase" id="RU000555"/>
    </source>
</evidence>
<accession>A0ABV5LV28</accession>
<dbReference type="PANTHER" id="PTHR42902">
    <property type="entry name" value="MALATE SYNTHASE"/>
    <property type="match status" value="1"/>
</dbReference>
<evidence type="ECO:0000259" key="10">
    <source>
        <dbReference type="Pfam" id="PF20659"/>
    </source>
</evidence>
<dbReference type="Pfam" id="PF01274">
    <property type="entry name" value="MS_TIM-barrel"/>
    <property type="match status" value="1"/>
</dbReference>
<dbReference type="InterPro" id="IPR006252">
    <property type="entry name" value="Malate_synthA"/>
</dbReference>
<comment type="pathway">
    <text evidence="7">Carbohydrate metabolism; glyoxylate cycle; (S)-malate from isocitrate: step 2/2.</text>
</comment>
<dbReference type="EMBL" id="JBHMDM010000007">
    <property type="protein sequence ID" value="MFB9377955.1"/>
    <property type="molecule type" value="Genomic_DNA"/>
</dbReference>
<evidence type="ECO:0000259" key="9">
    <source>
        <dbReference type="Pfam" id="PF20656"/>
    </source>
</evidence>
<keyword evidence="5 7" id="KW-0808">Transferase</keyword>
<dbReference type="CDD" id="cd00727">
    <property type="entry name" value="malate_synt_A"/>
    <property type="match status" value="1"/>
</dbReference>
<organism evidence="11 12">
    <name type="scientific">Kineococcus gynurae</name>
    <dbReference type="NCBI Taxonomy" id="452979"/>
    <lineage>
        <taxon>Bacteria</taxon>
        <taxon>Bacillati</taxon>
        <taxon>Actinomycetota</taxon>
        <taxon>Actinomycetes</taxon>
        <taxon>Kineosporiales</taxon>
        <taxon>Kineosporiaceae</taxon>
        <taxon>Kineococcus</taxon>
    </lineage>
</organism>
<dbReference type="InterPro" id="IPR048356">
    <property type="entry name" value="MS_N"/>
</dbReference>
<keyword evidence="4 7" id="KW-0816">Tricarboxylic acid cycle</keyword>
<dbReference type="InterPro" id="IPR019830">
    <property type="entry name" value="Malate_synthase_CS"/>
</dbReference>
<name>A0ABV5LV28_9ACTN</name>